<protein>
    <submittedName>
        <fullName evidence="8">Pancreatic triacylglycerol lipase-like</fullName>
    </submittedName>
</protein>
<keyword evidence="7" id="KW-1185">Reference proteome</keyword>
<keyword evidence="3" id="KW-0964">Secreted</keyword>
<sequence>MISVSMATAALLLLSMFGASAGAGAGSLAWSSGLLNSLYSPVLDPGGSLGGNLAVPRSSLSPPPLSASFSPSFSFTSPPLPGGFASRSSSFATSAGSDAPVFASRSSSFATSAGSDAPGFAASGTSSPSFSGFATGFTSPGYSLRTEPSALYTGGFSSPGSRTKALRTPSAALGISTSHVAAIAENAGRFFARTFRAFSGNPAETVKFDLFTRQQANTPVRVYARKKNTLEQTSFDPSKPTKIIIHGFLSHQGPSSGGDVLKNAFLAVQDCNVITVDWSGADPREYSSAVKLAVPRVANEVAELIRMIHGLGGDLNDVHVLGHSLGAQMAGMAASLTLGPAGAGRVTGLDPAGPLFEGRDPSQRLDPTDAAFVDVVHTDGGQLGYSAPLGHADFFPDSGKHPQPGCGKDVVGLCSHCLVYDLMIDAILRPGSDVYRSCSSWQSYKNGECGQGDNAVMGIYTDPRSRGSYFLATNRSVRPELRTAGDKDLVGIFTLRNNPQKLDGVMLLHC</sequence>
<evidence type="ECO:0000313" key="7">
    <source>
        <dbReference type="Proteomes" id="UP000515158"/>
    </source>
</evidence>
<dbReference type="CDD" id="cd00707">
    <property type="entry name" value="Pancreat_lipase_like"/>
    <property type="match status" value="1"/>
</dbReference>
<dbReference type="Proteomes" id="UP000515158">
    <property type="component" value="Unplaced"/>
</dbReference>
<evidence type="ECO:0000256" key="2">
    <source>
        <dbReference type="ARBA" id="ARBA00010701"/>
    </source>
</evidence>
<evidence type="ECO:0000256" key="5">
    <source>
        <dbReference type="SAM" id="SignalP"/>
    </source>
</evidence>
<dbReference type="PRINTS" id="PR00821">
    <property type="entry name" value="TAGLIPASE"/>
</dbReference>
<dbReference type="GO" id="GO:0016042">
    <property type="term" value="P:lipid catabolic process"/>
    <property type="evidence" value="ECO:0007669"/>
    <property type="project" value="TreeGrafter"/>
</dbReference>
<dbReference type="PANTHER" id="PTHR11610:SF173">
    <property type="entry name" value="LIPASE DOMAIN-CONTAINING PROTEIN-RELATED"/>
    <property type="match status" value="1"/>
</dbReference>
<dbReference type="InParanoid" id="A0A6P8Z3F0"/>
<dbReference type="Gene3D" id="3.40.50.1820">
    <property type="entry name" value="alpha/beta hydrolase"/>
    <property type="match status" value="1"/>
</dbReference>
<feature type="signal peptide" evidence="5">
    <location>
        <begin position="1"/>
        <end position="22"/>
    </location>
</feature>
<dbReference type="GO" id="GO:0005615">
    <property type="term" value="C:extracellular space"/>
    <property type="evidence" value="ECO:0007669"/>
    <property type="project" value="TreeGrafter"/>
</dbReference>
<accession>A0A6P8Z3F0</accession>
<dbReference type="RefSeq" id="XP_034241107.1">
    <property type="nucleotide sequence ID" value="XM_034385216.1"/>
</dbReference>
<feature type="domain" description="Lipase" evidence="6">
    <location>
        <begin position="205"/>
        <end position="474"/>
    </location>
</feature>
<proteinExistence type="inferred from homology"/>
<evidence type="ECO:0000256" key="1">
    <source>
        <dbReference type="ARBA" id="ARBA00004613"/>
    </source>
</evidence>
<dbReference type="AlphaFoldDB" id="A0A6P8Z3F0"/>
<dbReference type="InterPro" id="IPR013818">
    <property type="entry name" value="Lipase"/>
</dbReference>
<gene>
    <name evidence="8" type="primary">LOC117645196</name>
</gene>
<evidence type="ECO:0000259" key="6">
    <source>
        <dbReference type="Pfam" id="PF00151"/>
    </source>
</evidence>
<reference evidence="8" key="1">
    <citation type="submission" date="2025-08" db="UniProtKB">
        <authorList>
            <consortium name="RefSeq"/>
        </authorList>
    </citation>
    <scope>IDENTIFICATION</scope>
    <source>
        <tissue evidence="8">Total insect</tissue>
    </source>
</reference>
<evidence type="ECO:0000256" key="3">
    <source>
        <dbReference type="ARBA" id="ARBA00022525"/>
    </source>
</evidence>
<evidence type="ECO:0000313" key="8">
    <source>
        <dbReference type="RefSeq" id="XP_034241107.1"/>
    </source>
</evidence>
<dbReference type="KEGG" id="tpal:117645196"/>
<organism evidence="8">
    <name type="scientific">Thrips palmi</name>
    <name type="common">Melon thrips</name>
    <dbReference type="NCBI Taxonomy" id="161013"/>
    <lineage>
        <taxon>Eukaryota</taxon>
        <taxon>Metazoa</taxon>
        <taxon>Ecdysozoa</taxon>
        <taxon>Arthropoda</taxon>
        <taxon>Hexapoda</taxon>
        <taxon>Insecta</taxon>
        <taxon>Pterygota</taxon>
        <taxon>Neoptera</taxon>
        <taxon>Paraneoptera</taxon>
        <taxon>Thysanoptera</taxon>
        <taxon>Terebrantia</taxon>
        <taxon>Thripoidea</taxon>
        <taxon>Thripidae</taxon>
        <taxon>Thrips</taxon>
    </lineage>
</organism>
<dbReference type="GO" id="GO:0017171">
    <property type="term" value="F:serine hydrolase activity"/>
    <property type="evidence" value="ECO:0007669"/>
    <property type="project" value="TreeGrafter"/>
</dbReference>
<dbReference type="Pfam" id="PF00151">
    <property type="entry name" value="Lipase"/>
    <property type="match status" value="1"/>
</dbReference>
<keyword evidence="5" id="KW-0732">Signal</keyword>
<evidence type="ECO:0000256" key="4">
    <source>
        <dbReference type="RuleBase" id="RU004262"/>
    </source>
</evidence>
<comment type="subcellular location">
    <subcellularLocation>
        <location evidence="1">Secreted</location>
    </subcellularLocation>
</comment>
<dbReference type="GeneID" id="117645196"/>
<dbReference type="InterPro" id="IPR000734">
    <property type="entry name" value="TAG_lipase"/>
</dbReference>
<name>A0A6P8Z3F0_THRPL</name>
<dbReference type="InterPro" id="IPR033906">
    <property type="entry name" value="Lipase_N"/>
</dbReference>
<feature type="chain" id="PRO_5027656763" evidence="5">
    <location>
        <begin position="23"/>
        <end position="510"/>
    </location>
</feature>
<dbReference type="OrthoDB" id="199913at2759"/>
<dbReference type="GO" id="GO:0016298">
    <property type="term" value="F:lipase activity"/>
    <property type="evidence" value="ECO:0007669"/>
    <property type="project" value="InterPro"/>
</dbReference>
<dbReference type="PANTHER" id="PTHR11610">
    <property type="entry name" value="LIPASE"/>
    <property type="match status" value="1"/>
</dbReference>
<dbReference type="InterPro" id="IPR029058">
    <property type="entry name" value="AB_hydrolase_fold"/>
</dbReference>
<dbReference type="SUPFAM" id="SSF53474">
    <property type="entry name" value="alpha/beta-Hydrolases"/>
    <property type="match status" value="1"/>
</dbReference>
<comment type="similarity">
    <text evidence="2 4">Belongs to the AB hydrolase superfamily. Lipase family.</text>
</comment>